<keyword evidence="6" id="KW-1133">Transmembrane helix</keyword>
<accession>A0A3M7PD72</accession>
<evidence type="ECO:0000256" key="4">
    <source>
        <dbReference type="ARBA" id="ARBA00048460"/>
    </source>
</evidence>
<proteinExistence type="inferred from homology"/>
<keyword evidence="6" id="KW-0472">Membrane</keyword>
<dbReference type="GO" id="GO:0008476">
    <property type="term" value="F:protein-tyrosine sulfotransferase activity"/>
    <property type="evidence" value="ECO:0007669"/>
    <property type="project" value="UniProtKB-EC"/>
</dbReference>
<protein>
    <recommendedName>
        <fullName evidence="2 5">Protein-tyrosine sulfotransferase</fullName>
        <ecNumber evidence="2 5">2.8.2.20</ecNumber>
    </recommendedName>
</protein>
<comment type="caution">
    <text evidence="7">The sequence shown here is derived from an EMBL/GenBank/DDBJ whole genome shotgun (WGS) entry which is preliminary data.</text>
</comment>
<organism evidence="7 8">
    <name type="scientific">Brachionus plicatilis</name>
    <name type="common">Marine rotifer</name>
    <name type="synonym">Brachionus muelleri</name>
    <dbReference type="NCBI Taxonomy" id="10195"/>
    <lineage>
        <taxon>Eukaryota</taxon>
        <taxon>Metazoa</taxon>
        <taxon>Spiralia</taxon>
        <taxon>Gnathifera</taxon>
        <taxon>Rotifera</taxon>
        <taxon>Eurotatoria</taxon>
        <taxon>Monogononta</taxon>
        <taxon>Pseudotrocha</taxon>
        <taxon>Ploima</taxon>
        <taxon>Brachionidae</taxon>
        <taxon>Brachionus</taxon>
    </lineage>
</organism>
<comment type="catalytic activity">
    <reaction evidence="4 5">
        <text>L-tyrosyl-[protein] + 3'-phosphoadenylyl sulfate = O-sulfo-L-tyrosine-[protein] + adenosine 3',5'-bisphosphate + H(+)</text>
        <dbReference type="Rhea" id="RHEA:16801"/>
        <dbReference type="Rhea" id="RHEA-COMP:10136"/>
        <dbReference type="Rhea" id="RHEA-COMP:11688"/>
        <dbReference type="ChEBI" id="CHEBI:15378"/>
        <dbReference type="ChEBI" id="CHEBI:46858"/>
        <dbReference type="ChEBI" id="CHEBI:58339"/>
        <dbReference type="ChEBI" id="CHEBI:58343"/>
        <dbReference type="ChEBI" id="CHEBI:65286"/>
        <dbReference type="EC" id="2.8.2.20"/>
    </reaction>
</comment>
<dbReference type="InterPro" id="IPR027417">
    <property type="entry name" value="P-loop_NTPase"/>
</dbReference>
<dbReference type="Gene3D" id="3.40.50.300">
    <property type="entry name" value="P-loop containing nucleotide triphosphate hydrolases"/>
    <property type="match status" value="1"/>
</dbReference>
<name>A0A3M7PD72_BRAPC</name>
<reference evidence="7 8" key="1">
    <citation type="journal article" date="2018" name="Sci. Rep.">
        <title>Genomic signatures of local adaptation to the degree of environmental predictability in rotifers.</title>
        <authorList>
            <person name="Franch-Gras L."/>
            <person name="Hahn C."/>
            <person name="Garcia-Roger E.M."/>
            <person name="Carmona M.J."/>
            <person name="Serra M."/>
            <person name="Gomez A."/>
        </authorList>
    </citation>
    <scope>NUCLEOTIDE SEQUENCE [LARGE SCALE GENOMIC DNA]</scope>
    <source>
        <strain evidence="7">HYR1</strain>
    </source>
</reference>
<dbReference type="EC" id="2.8.2.20" evidence="2 5"/>
<dbReference type="Proteomes" id="UP000276133">
    <property type="component" value="Unassembled WGS sequence"/>
</dbReference>
<evidence type="ECO:0000313" key="7">
    <source>
        <dbReference type="EMBL" id="RMZ97045.1"/>
    </source>
</evidence>
<evidence type="ECO:0000256" key="6">
    <source>
        <dbReference type="SAM" id="Phobius"/>
    </source>
</evidence>
<keyword evidence="6" id="KW-0812">Transmembrane</keyword>
<dbReference type="GO" id="GO:0005794">
    <property type="term" value="C:Golgi apparatus"/>
    <property type="evidence" value="ECO:0007669"/>
    <property type="project" value="TreeGrafter"/>
</dbReference>
<dbReference type="PANTHER" id="PTHR12788">
    <property type="entry name" value="PROTEIN-TYROSINE SULFOTRANSFERASE 2"/>
    <property type="match status" value="1"/>
</dbReference>
<dbReference type="STRING" id="10195.A0A3M7PD72"/>
<dbReference type="OrthoDB" id="545675at2759"/>
<keyword evidence="3 5" id="KW-0808">Transferase</keyword>
<feature type="transmembrane region" description="Helical" evidence="6">
    <location>
        <begin position="6"/>
        <end position="22"/>
    </location>
</feature>
<evidence type="ECO:0000256" key="5">
    <source>
        <dbReference type="RuleBase" id="RU365018"/>
    </source>
</evidence>
<evidence type="ECO:0000256" key="1">
    <source>
        <dbReference type="ARBA" id="ARBA00009988"/>
    </source>
</evidence>
<dbReference type="InterPro" id="IPR026634">
    <property type="entry name" value="TPST-like"/>
</dbReference>
<dbReference type="EMBL" id="REGN01011671">
    <property type="protein sequence ID" value="RMZ97045.1"/>
    <property type="molecule type" value="Genomic_DNA"/>
</dbReference>
<evidence type="ECO:0000313" key="8">
    <source>
        <dbReference type="Proteomes" id="UP000276133"/>
    </source>
</evidence>
<dbReference type="PANTHER" id="PTHR12788:SF10">
    <property type="entry name" value="PROTEIN-TYROSINE SULFOTRANSFERASE"/>
    <property type="match status" value="1"/>
</dbReference>
<dbReference type="Pfam" id="PF13469">
    <property type="entry name" value="Sulfotransfer_3"/>
    <property type="match status" value="1"/>
</dbReference>
<sequence>MKADNLIVLVLIVQGLVILFHFPDQNYKILIVDRIFSFDDILNEPLILVGGYMSSGTSLIRSILDVHPECKCGPEIKISFESLKLVESLNETKINQEKMEKAMGIFSYFTYMTNVEPTYHICNKEPGNLRFISYFKRVFPRSKFLMVVRDGREAAYSWINRNGMGKNFKIFFSVLKAWNKFNNQAYNQCIETGLDYCKIIYYNKLVTNAEEEIGEMAKFLNLKWTDRFLNHQKYLGKDIKLAKHEYSLYGIKKQINADSLNNWVGKISDYDEELVANEIDMLRTYKFIS</sequence>
<dbReference type="SUPFAM" id="SSF52540">
    <property type="entry name" value="P-loop containing nucleoside triphosphate hydrolases"/>
    <property type="match status" value="1"/>
</dbReference>
<keyword evidence="8" id="KW-1185">Reference proteome</keyword>
<dbReference type="AlphaFoldDB" id="A0A3M7PD72"/>
<comment type="similarity">
    <text evidence="1 5">Belongs to the protein sulfotransferase family.</text>
</comment>
<comment type="function">
    <text evidence="5">Catalyzes the O-sulfation of tyrosine residues within acidic motifs of polypeptides, using 3'-phosphoadenylyl sulfate (PAPS) as cosubstrate.</text>
</comment>
<evidence type="ECO:0000256" key="3">
    <source>
        <dbReference type="ARBA" id="ARBA00022679"/>
    </source>
</evidence>
<gene>
    <name evidence="7" type="ORF">BpHYR1_044289</name>
</gene>
<evidence type="ECO:0000256" key="2">
    <source>
        <dbReference type="ARBA" id="ARBA00013262"/>
    </source>
</evidence>